<dbReference type="InterPro" id="IPR036890">
    <property type="entry name" value="HATPase_C_sf"/>
</dbReference>
<dbReference type="SUPFAM" id="SSF55874">
    <property type="entry name" value="ATPase domain of HSP90 chaperone/DNA topoisomerase II/histidine kinase"/>
    <property type="match status" value="1"/>
</dbReference>
<reference evidence="4 5" key="1">
    <citation type="submission" date="2019-02" db="EMBL/GenBank/DDBJ databases">
        <title>Deep-cultivation of Planctomycetes and their phenomic and genomic characterization uncovers novel biology.</title>
        <authorList>
            <person name="Wiegand S."/>
            <person name="Jogler M."/>
            <person name="Boedeker C."/>
            <person name="Pinto D."/>
            <person name="Vollmers J."/>
            <person name="Rivas-Marin E."/>
            <person name="Kohn T."/>
            <person name="Peeters S.H."/>
            <person name="Heuer A."/>
            <person name="Rast P."/>
            <person name="Oberbeckmann S."/>
            <person name="Bunk B."/>
            <person name="Jeske O."/>
            <person name="Meyerdierks A."/>
            <person name="Storesund J.E."/>
            <person name="Kallscheuer N."/>
            <person name="Luecker S."/>
            <person name="Lage O.M."/>
            <person name="Pohl T."/>
            <person name="Merkel B.J."/>
            <person name="Hornburger P."/>
            <person name="Mueller R.-W."/>
            <person name="Bruemmer F."/>
            <person name="Labrenz M."/>
            <person name="Spormann A.M."/>
            <person name="Op den Camp H."/>
            <person name="Overmann J."/>
            <person name="Amann R."/>
            <person name="Jetten M.S.M."/>
            <person name="Mascher T."/>
            <person name="Medema M.H."/>
            <person name="Devos D.P."/>
            <person name="Kaster A.-K."/>
            <person name="Ovreas L."/>
            <person name="Rohde M."/>
            <person name="Galperin M.Y."/>
            <person name="Jogler C."/>
        </authorList>
    </citation>
    <scope>NUCLEOTIDE SEQUENCE [LARGE SCALE GENOMIC DNA]</scope>
    <source>
        <strain evidence="4 5">ETA_A8</strain>
    </source>
</reference>
<dbReference type="RefSeq" id="WP_145099376.1">
    <property type="nucleotide sequence ID" value="NZ_CP036274.1"/>
</dbReference>
<dbReference type="AlphaFoldDB" id="A0A517YNE8"/>
<dbReference type="CDD" id="cd16936">
    <property type="entry name" value="HATPase_RsbW-like"/>
    <property type="match status" value="1"/>
</dbReference>
<dbReference type="Pfam" id="PF00072">
    <property type="entry name" value="Response_reg"/>
    <property type="match status" value="1"/>
</dbReference>
<dbReference type="InterPro" id="IPR050595">
    <property type="entry name" value="Bact_response_regulator"/>
</dbReference>
<dbReference type="InterPro" id="IPR011006">
    <property type="entry name" value="CheY-like_superfamily"/>
</dbReference>
<dbReference type="EMBL" id="CP036274">
    <property type="protein sequence ID" value="QDU31745.1"/>
    <property type="molecule type" value="Genomic_DNA"/>
</dbReference>
<name>A0A517YNE8_9BACT</name>
<dbReference type="Gene3D" id="3.30.565.10">
    <property type="entry name" value="Histidine kinase-like ATPase, C-terminal domain"/>
    <property type="match status" value="1"/>
</dbReference>
<sequence length="302" mass="32746">MPTVLVVDDSAVDRRLAGGLLARSGEWKVIYAVDGPSALEQLATAAPDIVLTDLIMPGMNGLELVAAVVQQFPHVPVILMTGKGTEETALQALNAGASSYVPKMALNQLLLQTVRDVFALRTSQAYQVKLMGCMEQGEVQFTLGNDAEFIPALINYVQTLLCNVGLCDDSSVIRVCIAFEEALRNALFHGNLELTSEQRDGDSQVYQQLVDERLQSAPYKQRRLHITLSVTQHSGKFVVRDEGPGFDPGALPDPTDPANLDRVSGRGLLLMKTFMDEVSYNSAGNEVTMIKRNPVESAVAAN</sequence>
<dbReference type="PANTHER" id="PTHR44591:SF3">
    <property type="entry name" value="RESPONSE REGULATORY DOMAIN-CONTAINING PROTEIN"/>
    <property type="match status" value="1"/>
</dbReference>
<evidence type="ECO:0000259" key="3">
    <source>
        <dbReference type="PROSITE" id="PS50110"/>
    </source>
</evidence>
<protein>
    <recommendedName>
        <fullName evidence="3">Response regulatory domain-containing protein</fullName>
    </recommendedName>
</protein>
<keyword evidence="5" id="KW-1185">Reference proteome</keyword>
<evidence type="ECO:0000256" key="1">
    <source>
        <dbReference type="ARBA" id="ARBA00022553"/>
    </source>
</evidence>
<dbReference type="SMART" id="SM00448">
    <property type="entry name" value="REC"/>
    <property type="match status" value="1"/>
</dbReference>
<evidence type="ECO:0000313" key="5">
    <source>
        <dbReference type="Proteomes" id="UP000315017"/>
    </source>
</evidence>
<gene>
    <name evidence="4" type="ORF">ETAA8_69050</name>
</gene>
<dbReference type="CDD" id="cd00156">
    <property type="entry name" value="REC"/>
    <property type="match status" value="1"/>
</dbReference>
<dbReference type="SUPFAM" id="SSF52172">
    <property type="entry name" value="CheY-like"/>
    <property type="match status" value="1"/>
</dbReference>
<dbReference type="GO" id="GO:0000160">
    <property type="term" value="P:phosphorelay signal transduction system"/>
    <property type="evidence" value="ECO:0007669"/>
    <property type="project" value="InterPro"/>
</dbReference>
<feature type="domain" description="Response regulatory" evidence="3">
    <location>
        <begin position="3"/>
        <end position="118"/>
    </location>
</feature>
<proteinExistence type="predicted"/>
<dbReference type="Gene3D" id="3.40.50.2300">
    <property type="match status" value="1"/>
</dbReference>
<organism evidence="4 5">
    <name type="scientific">Anatilimnocola aggregata</name>
    <dbReference type="NCBI Taxonomy" id="2528021"/>
    <lineage>
        <taxon>Bacteria</taxon>
        <taxon>Pseudomonadati</taxon>
        <taxon>Planctomycetota</taxon>
        <taxon>Planctomycetia</taxon>
        <taxon>Pirellulales</taxon>
        <taxon>Pirellulaceae</taxon>
        <taxon>Anatilimnocola</taxon>
    </lineage>
</organism>
<accession>A0A517YNE8</accession>
<dbReference type="PANTHER" id="PTHR44591">
    <property type="entry name" value="STRESS RESPONSE REGULATOR PROTEIN 1"/>
    <property type="match status" value="1"/>
</dbReference>
<evidence type="ECO:0000256" key="2">
    <source>
        <dbReference type="PROSITE-ProRule" id="PRU00169"/>
    </source>
</evidence>
<dbReference type="Proteomes" id="UP000315017">
    <property type="component" value="Chromosome"/>
</dbReference>
<dbReference type="Pfam" id="PF13581">
    <property type="entry name" value="HATPase_c_2"/>
    <property type="match status" value="1"/>
</dbReference>
<keyword evidence="1 2" id="KW-0597">Phosphoprotein</keyword>
<dbReference type="PROSITE" id="PS50110">
    <property type="entry name" value="RESPONSE_REGULATORY"/>
    <property type="match status" value="1"/>
</dbReference>
<dbReference type="KEGG" id="aagg:ETAA8_69050"/>
<dbReference type="InterPro" id="IPR001789">
    <property type="entry name" value="Sig_transdc_resp-reg_receiver"/>
</dbReference>
<feature type="modified residue" description="4-aspartylphosphate" evidence="2">
    <location>
        <position position="53"/>
    </location>
</feature>
<evidence type="ECO:0000313" key="4">
    <source>
        <dbReference type="EMBL" id="QDU31745.1"/>
    </source>
</evidence>
<dbReference type="OrthoDB" id="9770645at2"/>
<dbReference type="InterPro" id="IPR003594">
    <property type="entry name" value="HATPase_dom"/>
</dbReference>